<gene>
    <name evidence="1" type="ORF">PHACADRAFT_154152</name>
</gene>
<keyword evidence="2" id="KW-1185">Reference proteome</keyword>
<dbReference type="Proteomes" id="UP000008370">
    <property type="component" value="Unassembled WGS sequence"/>
</dbReference>
<dbReference type="OrthoDB" id="2786563at2759"/>
<dbReference type="EMBL" id="JH930480">
    <property type="protein sequence ID" value="EKM49654.1"/>
    <property type="molecule type" value="Genomic_DNA"/>
</dbReference>
<sequence>MSEAQLPEEILEHVLRLVLSVSEREFCKFRDNTLGQGRGWVSLSTSAGHAPVSHLLLISRRWLRIGSPLLYEGVVLREQKHTKAVAHIISFDTHLGEEIKYLRLEGGLGKHLPVVLAHAPNVHTLYISLHVPASEAIRGLHKALSLVHPRKLYIYYRTSEFRSTKAMREAKRYLQSAIATQWETLVSTTTGGSSTTADVCIIYFRPLSSSAIIFA</sequence>
<dbReference type="AlphaFoldDB" id="K5VSV0"/>
<evidence type="ECO:0000313" key="1">
    <source>
        <dbReference type="EMBL" id="EKM49654.1"/>
    </source>
</evidence>
<protein>
    <recommendedName>
        <fullName evidence="3">F-box domain-containing protein</fullName>
    </recommendedName>
</protein>
<dbReference type="GeneID" id="18908971"/>
<dbReference type="KEGG" id="pco:PHACADRAFT_154152"/>
<organism evidence="1 2">
    <name type="scientific">Phanerochaete carnosa (strain HHB-10118-sp)</name>
    <name type="common">White-rot fungus</name>
    <name type="synonym">Peniophora carnosa</name>
    <dbReference type="NCBI Taxonomy" id="650164"/>
    <lineage>
        <taxon>Eukaryota</taxon>
        <taxon>Fungi</taxon>
        <taxon>Dikarya</taxon>
        <taxon>Basidiomycota</taxon>
        <taxon>Agaricomycotina</taxon>
        <taxon>Agaricomycetes</taxon>
        <taxon>Polyporales</taxon>
        <taxon>Phanerochaetaceae</taxon>
        <taxon>Phanerochaete</taxon>
    </lineage>
</organism>
<proteinExistence type="predicted"/>
<dbReference type="HOGENOM" id="CLU_101462_0_0_1"/>
<name>K5VSV0_PHACS</name>
<evidence type="ECO:0000313" key="2">
    <source>
        <dbReference type="Proteomes" id="UP000008370"/>
    </source>
</evidence>
<dbReference type="InParanoid" id="K5VSV0"/>
<evidence type="ECO:0008006" key="3">
    <source>
        <dbReference type="Google" id="ProtNLM"/>
    </source>
</evidence>
<accession>K5VSV0</accession>
<reference evidence="1 2" key="1">
    <citation type="journal article" date="2012" name="BMC Genomics">
        <title>Comparative genomics of the white-rot fungi, Phanerochaete carnosa and P. chrysosporium, to elucidate the genetic basis of the distinct wood types they colonize.</title>
        <authorList>
            <person name="Suzuki H."/>
            <person name="MacDonald J."/>
            <person name="Syed K."/>
            <person name="Salamov A."/>
            <person name="Hori C."/>
            <person name="Aerts A."/>
            <person name="Henrissat B."/>
            <person name="Wiebenga A."/>
            <person name="vanKuyk P.A."/>
            <person name="Barry K."/>
            <person name="Lindquist E."/>
            <person name="LaButti K."/>
            <person name="Lapidus A."/>
            <person name="Lucas S."/>
            <person name="Coutinho P."/>
            <person name="Gong Y."/>
            <person name="Samejima M."/>
            <person name="Mahadevan R."/>
            <person name="Abou-Zaid M."/>
            <person name="de Vries R.P."/>
            <person name="Igarashi K."/>
            <person name="Yadav J.S."/>
            <person name="Grigoriev I.V."/>
            <person name="Master E.R."/>
        </authorList>
    </citation>
    <scope>NUCLEOTIDE SEQUENCE [LARGE SCALE GENOMIC DNA]</scope>
    <source>
        <strain evidence="1 2">HHB-10118-sp</strain>
    </source>
</reference>
<dbReference type="RefSeq" id="XP_007401718.1">
    <property type="nucleotide sequence ID" value="XM_007401656.1"/>
</dbReference>